<dbReference type="PANTHER" id="PTHR24409:SF295">
    <property type="entry name" value="AZ2-RELATED"/>
    <property type="match status" value="1"/>
</dbReference>
<keyword evidence="4" id="KW-0677">Repeat</keyword>
<evidence type="ECO:0000256" key="10">
    <source>
        <dbReference type="ARBA" id="ARBA00023242"/>
    </source>
</evidence>
<dbReference type="FunFam" id="3.30.160.60:FF:000630">
    <property type="entry name" value="Zinc finger protein 180"/>
    <property type="match status" value="1"/>
</dbReference>
<dbReference type="GO" id="GO:0005634">
    <property type="term" value="C:nucleus"/>
    <property type="evidence" value="ECO:0007669"/>
    <property type="project" value="UniProtKB-SubCell"/>
</dbReference>
<dbReference type="FunFam" id="3.30.160.60:FF:000075">
    <property type="entry name" value="Putative zinc finger protein 536"/>
    <property type="match status" value="1"/>
</dbReference>
<dbReference type="SMART" id="SM00355">
    <property type="entry name" value="ZnF_C2H2"/>
    <property type="match status" value="12"/>
</dbReference>
<feature type="region of interest" description="Disordered" evidence="12">
    <location>
        <begin position="566"/>
        <end position="594"/>
    </location>
</feature>
<dbReference type="AlphaFoldDB" id="A0A1B6KZQ2"/>
<evidence type="ECO:0000256" key="11">
    <source>
        <dbReference type="PROSITE-ProRule" id="PRU00042"/>
    </source>
</evidence>
<comment type="similarity">
    <text evidence="2">Belongs to the krueppel C2H2-type zinc-finger protein family.</text>
</comment>
<dbReference type="PROSITE" id="PS00028">
    <property type="entry name" value="ZINC_FINGER_C2H2_1"/>
    <property type="match status" value="3"/>
</dbReference>
<proteinExistence type="inferred from homology"/>
<evidence type="ECO:0000256" key="8">
    <source>
        <dbReference type="ARBA" id="ARBA00023125"/>
    </source>
</evidence>
<dbReference type="FunFam" id="3.30.160.60:FF:000100">
    <property type="entry name" value="Zinc finger 45-like"/>
    <property type="match status" value="1"/>
</dbReference>
<dbReference type="FunFam" id="3.30.160.60:FF:002069">
    <property type="entry name" value="Uncharacterized protein"/>
    <property type="match status" value="1"/>
</dbReference>
<dbReference type="EMBL" id="GEBQ01023253">
    <property type="protein sequence ID" value="JAT16724.1"/>
    <property type="molecule type" value="Transcribed_RNA"/>
</dbReference>
<dbReference type="PANTHER" id="PTHR24409">
    <property type="entry name" value="ZINC FINGER PROTEIN 142"/>
    <property type="match status" value="1"/>
</dbReference>
<dbReference type="FunFam" id="3.30.160.60:FF:000446">
    <property type="entry name" value="Zinc finger protein"/>
    <property type="match status" value="1"/>
</dbReference>
<gene>
    <name evidence="14" type="ORF">g.6938</name>
</gene>
<evidence type="ECO:0000256" key="2">
    <source>
        <dbReference type="ARBA" id="ARBA00006991"/>
    </source>
</evidence>
<dbReference type="Pfam" id="PF13909">
    <property type="entry name" value="zf-H2C2_5"/>
    <property type="match status" value="2"/>
</dbReference>
<keyword evidence="5 11" id="KW-0863">Zinc-finger</keyword>
<accession>A0A1B6KZQ2</accession>
<dbReference type="InterPro" id="IPR036236">
    <property type="entry name" value="Znf_C2H2_sf"/>
</dbReference>
<dbReference type="InterPro" id="IPR013087">
    <property type="entry name" value="Znf_C2H2_type"/>
</dbReference>
<evidence type="ECO:0000256" key="1">
    <source>
        <dbReference type="ARBA" id="ARBA00004123"/>
    </source>
</evidence>
<dbReference type="Gene3D" id="3.30.160.60">
    <property type="entry name" value="Classic Zinc Finger"/>
    <property type="match status" value="7"/>
</dbReference>
<feature type="domain" description="C2H2-type" evidence="13">
    <location>
        <begin position="486"/>
        <end position="513"/>
    </location>
</feature>
<keyword evidence="9" id="KW-0804">Transcription</keyword>
<feature type="domain" description="C2H2-type" evidence="13">
    <location>
        <begin position="458"/>
        <end position="485"/>
    </location>
</feature>
<feature type="domain" description="C2H2-type" evidence="13">
    <location>
        <begin position="353"/>
        <end position="380"/>
    </location>
</feature>
<keyword evidence="7" id="KW-0805">Transcription regulation</keyword>
<evidence type="ECO:0000256" key="6">
    <source>
        <dbReference type="ARBA" id="ARBA00022833"/>
    </source>
</evidence>
<comment type="subcellular location">
    <subcellularLocation>
        <location evidence="1">Nucleus</location>
    </subcellularLocation>
</comment>
<evidence type="ECO:0000256" key="5">
    <source>
        <dbReference type="ARBA" id="ARBA00022771"/>
    </source>
</evidence>
<dbReference type="GO" id="GO:0000981">
    <property type="term" value="F:DNA-binding transcription factor activity, RNA polymerase II-specific"/>
    <property type="evidence" value="ECO:0007669"/>
    <property type="project" value="TreeGrafter"/>
</dbReference>
<dbReference type="PROSITE" id="PS50157">
    <property type="entry name" value="ZINC_FINGER_C2H2_2"/>
    <property type="match status" value="10"/>
</dbReference>
<keyword evidence="3" id="KW-0479">Metal-binding</keyword>
<keyword evidence="6" id="KW-0862">Zinc</keyword>
<feature type="domain" description="C2H2-type" evidence="13">
    <location>
        <begin position="295"/>
        <end position="324"/>
    </location>
</feature>
<keyword evidence="10" id="KW-0539">Nucleus</keyword>
<feature type="domain" description="C2H2-type" evidence="13">
    <location>
        <begin position="542"/>
        <end position="569"/>
    </location>
</feature>
<evidence type="ECO:0000256" key="12">
    <source>
        <dbReference type="SAM" id="MobiDB-lite"/>
    </source>
</evidence>
<feature type="domain" description="C2H2-type" evidence="13">
    <location>
        <begin position="239"/>
        <end position="266"/>
    </location>
</feature>
<dbReference type="SUPFAM" id="SSF57667">
    <property type="entry name" value="beta-beta-alpha zinc fingers"/>
    <property type="match status" value="5"/>
</dbReference>
<evidence type="ECO:0000256" key="7">
    <source>
        <dbReference type="ARBA" id="ARBA00023015"/>
    </source>
</evidence>
<evidence type="ECO:0000256" key="4">
    <source>
        <dbReference type="ARBA" id="ARBA00022737"/>
    </source>
</evidence>
<evidence type="ECO:0000256" key="9">
    <source>
        <dbReference type="ARBA" id="ARBA00023163"/>
    </source>
</evidence>
<sequence>MNNSNESGSDTMGPLRYEESGCLNLSSDVLINKKGSLVNDARDTSGLPLRVNNQALDDKPRISIENVLKPDRVEITPIFKKRKLLNSLSEPKYIKDQCQRQVLTSNFCYEESPKLMNESKNDSQNLGHEVSDNIPARINQGVNGCEIEASDTGISPSEQSSEFLLEMNGDVDSSISQHFLTRTYGVVGCQETNLEMLIGWKSDDLLYCKLCGLEYIRKEDVTHHINTNHSSRKDFELSITCPFCPYKNINRYKLSSHVSSHTTEKPFRCTMCSYGTTSKTVLKKHMYTHSDAKPHKCSECSYACNEKYKLRVHRMNQHGAGEKPFQCKLCSYSSAEKSTLKRHMMVHSESKLYKCDSCSYTGNSIHDLRKHEATHTDIKPFTCTECGFTCAFNSNLRKHMKSHVGEKRYKCSECSFSTMLKAKIVEHTLKHSKQCSYSMTDRFKNKPPVKNDNIPRNFKCMECDYAGTTRNNLQRHMLKHSQEKPFQCKQCGYSTNVRERLKRHLTIHSKALPEKCPLCDFNKFNNYNFIKHLLTHTKDTGYKCALCDDVSLSKETFVEHLKSHAAENSANVNDSQEEDDVATVKQASKEEDLT</sequence>
<dbReference type="Pfam" id="PF00096">
    <property type="entry name" value="zf-C2H2"/>
    <property type="match status" value="1"/>
</dbReference>
<keyword evidence="8" id="KW-0238">DNA-binding</keyword>
<feature type="domain" description="C2H2-type" evidence="13">
    <location>
        <begin position="267"/>
        <end position="294"/>
    </location>
</feature>
<evidence type="ECO:0000313" key="14">
    <source>
        <dbReference type="EMBL" id="JAT16724.1"/>
    </source>
</evidence>
<dbReference type="GO" id="GO:0008270">
    <property type="term" value="F:zinc ion binding"/>
    <property type="evidence" value="ECO:0007669"/>
    <property type="project" value="UniProtKB-KW"/>
</dbReference>
<dbReference type="GO" id="GO:0000977">
    <property type="term" value="F:RNA polymerase II transcription regulatory region sequence-specific DNA binding"/>
    <property type="evidence" value="ECO:0007669"/>
    <property type="project" value="TreeGrafter"/>
</dbReference>
<feature type="domain" description="C2H2-type" evidence="13">
    <location>
        <begin position="206"/>
        <end position="234"/>
    </location>
</feature>
<protein>
    <recommendedName>
        <fullName evidence="13">C2H2-type domain-containing protein</fullName>
    </recommendedName>
</protein>
<evidence type="ECO:0000256" key="3">
    <source>
        <dbReference type="ARBA" id="ARBA00022723"/>
    </source>
</evidence>
<organism evidence="14">
    <name type="scientific">Graphocephala atropunctata</name>
    <dbReference type="NCBI Taxonomy" id="36148"/>
    <lineage>
        <taxon>Eukaryota</taxon>
        <taxon>Metazoa</taxon>
        <taxon>Ecdysozoa</taxon>
        <taxon>Arthropoda</taxon>
        <taxon>Hexapoda</taxon>
        <taxon>Insecta</taxon>
        <taxon>Pterygota</taxon>
        <taxon>Neoptera</taxon>
        <taxon>Paraneoptera</taxon>
        <taxon>Hemiptera</taxon>
        <taxon>Auchenorrhyncha</taxon>
        <taxon>Membracoidea</taxon>
        <taxon>Cicadellidae</taxon>
        <taxon>Cicadellinae</taxon>
        <taxon>Cicadellini</taxon>
        <taxon>Graphocephala</taxon>
    </lineage>
</organism>
<reference evidence="14" key="1">
    <citation type="submission" date="2015-11" db="EMBL/GenBank/DDBJ databases">
        <title>De novo transcriptome assembly of four potential Pierce s Disease insect vectors from Arizona vineyards.</title>
        <authorList>
            <person name="Tassone E.E."/>
        </authorList>
    </citation>
    <scope>NUCLEOTIDE SEQUENCE</scope>
</reference>
<feature type="domain" description="C2H2-type" evidence="13">
    <location>
        <begin position="381"/>
        <end position="408"/>
    </location>
</feature>
<evidence type="ECO:0000259" key="13">
    <source>
        <dbReference type="PROSITE" id="PS50157"/>
    </source>
</evidence>
<name>A0A1B6KZQ2_9HEMI</name>
<feature type="domain" description="C2H2-type" evidence="13">
    <location>
        <begin position="325"/>
        <end position="352"/>
    </location>
</feature>